<reference evidence="1" key="2">
    <citation type="submission" date="2021-04" db="EMBL/GenBank/DDBJ databases">
        <authorList>
            <person name="Gilroy R."/>
        </authorList>
    </citation>
    <scope>NUCLEOTIDE SEQUENCE</scope>
    <source>
        <strain evidence="1">ChiSjej5B23-2810</strain>
    </source>
</reference>
<proteinExistence type="predicted"/>
<name>A0A9D2P8T3_9FIRM</name>
<dbReference type="GO" id="GO:0005524">
    <property type="term" value="F:ATP binding"/>
    <property type="evidence" value="ECO:0007669"/>
    <property type="project" value="UniProtKB-KW"/>
</dbReference>
<dbReference type="EMBL" id="DWWN01000035">
    <property type="protein sequence ID" value="HJC45461.1"/>
    <property type="molecule type" value="Genomic_DNA"/>
</dbReference>
<keyword evidence="1" id="KW-0067">ATP-binding</keyword>
<comment type="caution">
    <text evidence="1">The sequence shown here is derived from an EMBL/GenBank/DDBJ whole genome shotgun (WGS) entry which is preliminary data.</text>
</comment>
<protein>
    <submittedName>
        <fullName evidence="1">ATP-binding protein</fullName>
    </submittedName>
</protein>
<evidence type="ECO:0000313" key="2">
    <source>
        <dbReference type="Proteomes" id="UP000823906"/>
    </source>
</evidence>
<organism evidence="1 2">
    <name type="scientific">Candidatus Faecalibacterium faecigallinarum</name>
    <dbReference type="NCBI Taxonomy" id="2838577"/>
    <lineage>
        <taxon>Bacteria</taxon>
        <taxon>Bacillati</taxon>
        <taxon>Bacillota</taxon>
        <taxon>Clostridia</taxon>
        <taxon>Eubacteriales</taxon>
        <taxon>Oscillospiraceae</taxon>
        <taxon>Faecalibacterium</taxon>
    </lineage>
</organism>
<keyword evidence="1" id="KW-0547">Nucleotide-binding</keyword>
<accession>A0A9D2P8T3</accession>
<sequence>MIRLIVGTKGSGKTKAMIDMINESVRTSKGSVVVVEKGMKLTYDISSSARLIDLDEYKIQGGEMLYGFVAGLMASNYDITDIYIDGILKVLDHDINRLGVVLDEMAAIAGDSVRVTVTVSADETMLPHNVKKYL</sequence>
<reference evidence="1" key="1">
    <citation type="journal article" date="2021" name="PeerJ">
        <title>Extensive microbial diversity within the chicken gut microbiome revealed by metagenomics and culture.</title>
        <authorList>
            <person name="Gilroy R."/>
            <person name="Ravi A."/>
            <person name="Getino M."/>
            <person name="Pursley I."/>
            <person name="Horton D.L."/>
            <person name="Alikhan N.F."/>
            <person name="Baker D."/>
            <person name="Gharbi K."/>
            <person name="Hall N."/>
            <person name="Watson M."/>
            <person name="Adriaenssens E.M."/>
            <person name="Foster-Nyarko E."/>
            <person name="Jarju S."/>
            <person name="Secka A."/>
            <person name="Antonio M."/>
            <person name="Oren A."/>
            <person name="Chaudhuri R.R."/>
            <person name="La Ragione R."/>
            <person name="Hildebrand F."/>
            <person name="Pallen M.J."/>
        </authorList>
    </citation>
    <scope>NUCLEOTIDE SEQUENCE</scope>
    <source>
        <strain evidence="1">ChiSjej5B23-2810</strain>
    </source>
</reference>
<gene>
    <name evidence="1" type="ORF">H9703_04925</name>
</gene>
<dbReference type="Proteomes" id="UP000823906">
    <property type="component" value="Unassembled WGS sequence"/>
</dbReference>
<evidence type="ECO:0000313" key="1">
    <source>
        <dbReference type="EMBL" id="HJC45461.1"/>
    </source>
</evidence>
<dbReference type="AlphaFoldDB" id="A0A9D2P8T3"/>